<protein>
    <submittedName>
        <fullName evidence="1">Uncharacterized protein</fullName>
    </submittedName>
</protein>
<proteinExistence type="predicted"/>
<evidence type="ECO:0000313" key="3">
    <source>
        <dbReference type="Proteomes" id="UP000541444"/>
    </source>
</evidence>
<gene>
    <name evidence="2" type="ORF">GIB67_008200</name>
    <name evidence="1" type="ORF">GIB67_017622</name>
</gene>
<dbReference type="EMBL" id="JACGCM010002156">
    <property type="protein sequence ID" value="KAF6144014.1"/>
    <property type="molecule type" value="Genomic_DNA"/>
</dbReference>
<name>A0A7J7LNE3_9MAGN</name>
<accession>A0A7J7LNE3</accession>
<sequence>MSPRISFSNDFIDTQHSNKHEKHTYREAPVASDFEFTVAKDLMITADELFSKGSFLPFKEKKITTLRDELLNEEDDQFDMSPRPPRGPMRWKGLLGLKRSNHNVPQKWGKIDETILVKEEVHIRKKISQEVLTDDLVSDMVEIEI</sequence>
<dbReference type="Proteomes" id="UP000541444">
    <property type="component" value="Unassembled WGS sequence"/>
</dbReference>
<dbReference type="PANTHER" id="PTHR31722:SF62">
    <property type="entry name" value="EMB|CAB62433.1"/>
    <property type="match status" value="1"/>
</dbReference>
<dbReference type="AlphaFoldDB" id="A0A7J7LNE3"/>
<comment type="caution">
    <text evidence="1">The sequence shown here is derived from an EMBL/GenBank/DDBJ whole genome shotgun (WGS) entry which is preliminary data.</text>
</comment>
<organism evidence="1 3">
    <name type="scientific">Kingdonia uniflora</name>
    <dbReference type="NCBI Taxonomy" id="39325"/>
    <lineage>
        <taxon>Eukaryota</taxon>
        <taxon>Viridiplantae</taxon>
        <taxon>Streptophyta</taxon>
        <taxon>Embryophyta</taxon>
        <taxon>Tracheophyta</taxon>
        <taxon>Spermatophyta</taxon>
        <taxon>Magnoliopsida</taxon>
        <taxon>Ranunculales</taxon>
        <taxon>Circaeasteraceae</taxon>
        <taxon>Kingdonia</taxon>
    </lineage>
</organism>
<dbReference type="EMBL" id="JACGCM010001817">
    <property type="protein sequence ID" value="KAF6148987.1"/>
    <property type="molecule type" value="Genomic_DNA"/>
</dbReference>
<evidence type="ECO:0000313" key="1">
    <source>
        <dbReference type="EMBL" id="KAF6144014.1"/>
    </source>
</evidence>
<evidence type="ECO:0000313" key="2">
    <source>
        <dbReference type="EMBL" id="KAF6148987.1"/>
    </source>
</evidence>
<dbReference type="OrthoDB" id="1927989at2759"/>
<dbReference type="PANTHER" id="PTHR31722">
    <property type="entry name" value="OS06G0675200 PROTEIN"/>
    <property type="match status" value="1"/>
</dbReference>
<keyword evidence="3" id="KW-1185">Reference proteome</keyword>
<reference evidence="1 3" key="1">
    <citation type="journal article" date="2020" name="IScience">
        <title>Genome Sequencing of the Endangered Kingdonia uniflora (Circaeasteraceae, Ranunculales) Reveals Potential Mechanisms of Evolutionary Specialization.</title>
        <authorList>
            <person name="Sun Y."/>
            <person name="Deng T."/>
            <person name="Zhang A."/>
            <person name="Moore M.J."/>
            <person name="Landis J.B."/>
            <person name="Lin N."/>
            <person name="Zhang H."/>
            <person name="Zhang X."/>
            <person name="Huang J."/>
            <person name="Zhang X."/>
            <person name="Sun H."/>
            <person name="Wang H."/>
        </authorList>
    </citation>
    <scope>NUCLEOTIDE SEQUENCE [LARGE SCALE GENOMIC DNA]</scope>
    <source>
        <strain evidence="1">TB1705</strain>
        <tissue evidence="1">Leaf</tissue>
    </source>
</reference>